<feature type="transmembrane region" description="Helical" evidence="6">
    <location>
        <begin position="341"/>
        <end position="364"/>
    </location>
</feature>
<gene>
    <name evidence="9" type="ORF">DUE52_00340</name>
</gene>
<sequence length="810" mass="90667">MLHNYLTTTLRHLWRNRLFTALNILGLAIGISGCWVIYRIVSYEFSFDTQQPNRERIYRVVSHFKSEGNEGKNAGVPMPMAEAINEQVPGLEKVVPVWDHWKQSVLIPGGKAGSNQFSEPEKLIVTNNQYFEMVPHRWLAGNLATALDAPNQVVLTQSRAEKYFPGVPMTKVLGRTIIYDDTVTVRVSGVVADLGFPSSFDAQEFFPIKGTTNRNPNWGGVSSNNMLYIQLVPNAVPAKVLKQINAISALNGAENMKKYHFKRWHELLPLAQVHFSTEYGENMRKANRNVLYGLMGIAAFLLLLACINYINLTTAQMPQRAKEVGIRKTLGSSRWHLIRQFLGETLVITILAVVLSAFLSQWTLTYFEKLIPDGMNAYPAYGKMALFLVVLVVGVTGFSGLYPGWLVTRVQAVSMMRGQVTAEVGKGGLTMRKSLIVFQFVIAQLFIVGTMLVGRQLNYLLHKDLGFNREAVLLVNVPWKLSDKPAYKHRQFTMQQELAKQPGIAGVALGNAPMNQSFSSNSYQYKTKKGEVIEKGMYLKYIDTTLLAMYKIPLLAGRNLTASDTAREYIINETALHEFGIASPQEAIGKYIQQLDGHPIPIVGVVKDFHIGSFYQKIDPVLLMTNKNSLTTFNIKLNTSNPEQWQTAIQQIGKIWKSFYPTEPFEYKFYDSTLEEIYASDRNMSQVINLATAVAVVISCLGLFGLSTLIAYQRIKEVGVRKVLGATVVGIVGLLTRDFLKLVLVAILIASPIAYYFTDKWLQDFAYKVDIEWWIFGAGAVLALVIAFATVSFQSIKAALTNPVKSLRSE</sequence>
<feature type="transmembrane region" description="Helical" evidence="6">
    <location>
        <begin position="384"/>
        <end position="407"/>
    </location>
</feature>
<proteinExistence type="predicted"/>
<dbReference type="EMBL" id="QOWE01000001">
    <property type="protein sequence ID" value="RCR71422.1"/>
    <property type="molecule type" value="Genomic_DNA"/>
</dbReference>
<dbReference type="RefSeq" id="WP_114403953.1">
    <property type="nucleotide sequence ID" value="NZ_QOWE01000001.1"/>
</dbReference>
<keyword evidence="4 6" id="KW-1133">Transmembrane helix</keyword>
<evidence type="ECO:0000256" key="2">
    <source>
        <dbReference type="ARBA" id="ARBA00022475"/>
    </source>
</evidence>
<dbReference type="PANTHER" id="PTHR30572">
    <property type="entry name" value="MEMBRANE COMPONENT OF TRANSPORTER-RELATED"/>
    <property type="match status" value="1"/>
</dbReference>
<dbReference type="AlphaFoldDB" id="A0A368JVC6"/>
<evidence type="ECO:0000256" key="6">
    <source>
        <dbReference type="SAM" id="Phobius"/>
    </source>
</evidence>
<feature type="transmembrane region" description="Helical" evidence="6">
    <location>
        <begin position="435"/>
        <end position="454"/>
    </location>
</feature>
<reference evidence="9 10" key="1">
    <citation type="submission" date="2018-07" db="EMBL/GenBank/DDBJ databases">
        <title>Genome analysis of Larkinella rosea.</title>
        <authorList>
            <person name="Zhou Z."/>
            <person name="Wang G."/>
        </authorList>
    </citation>
    <scope>NUCLEOTIDE SEQUENCE [LARGE SCALE GENOMIC DNA]</scope>
    <source>
        <strain evidence="10">zzj9</strain>
    </source>
</reference>
<organism evidence="9 10">
    <name type="scientific">Larkinella punicea</name>
    <dbReference type="NCBI Taxonomy" id="2315727"/>
    <lineage>
        <taxon>Bacteria</taxon>
        <taxon>Pseudomonadati</taxon>
        <taxon>Bacteroidota</taxon>
        <taxon>Cytophagia</taxon>
        <taxon>Cytophagales</taxon>
        <taxon>Spirosomataceae</taxon>
        <taxon>Larkinella</taxon>
    </lineage>
</organism>
<dbReference type="InterPro" id="IPR003838">
    <property type="entry name" value="ABC3_permease_C"/>
</dbReference>
<keyword evidence="3 6" id="KW-0812">Transmembrane</keyword>
<evidence type="ECO:0000256" key="5">
    <source>
        <dbReference type="ARBA" id="ARBA00023136"/>
    </source>
</evidence>
<evidence type="ECO:0000256" key="3">
    <source>
        <dbReference type="ARBA" id="ARBA00022692"/>
    </source>
</evidence>
<dbReference type="GO" id="GO:0022857">
    <property type="term" value="F:transmembrane transporter activity"/>
    <property type="evidence" value="ECO:0007669"/>
    <property type="project" value="TreeGrafter"/>
</dbReference>
<evidence type="ECO:0000259" key="8">
    <source>
        <dbReference type="Pfam" id="PF12704"/>
    </source>
</evidence>
<evidence type="ECO:0000256" key="1">
    <source>
        <dbReference type="ARBA" id="ARBA00004651"/>
    </source>
</evidence>
<protein>
    <submittedName>
        <fullName evidence="9">ABC transporter permease</fullName>
    </submittedName>
</protein>
<feature type="domain" description="MacB-like periplasmic core" evidence="8">
    <location>
        <begin position="446"/>
        <end position="652"/>
    </location>
</feature>
<feature type="transmembrane region" description="Helical" evidence="6">
    <location>
        <begin position="290"/>
        <end position="312"/>
    </location>
</feature>
<dbReference type="Proteomes" id="UP000253383">
    <property type="component" value="Unassembled WGS sequence"/>
</dbReference>
<keyword evidence="10" id="KW-1185">Reference proteome</keyword>
<dbReference type="Pfam" id="PF12704">
    <property type="entry name" value="MacB_PCD"/>
    <property type="match status" value="2"/>
</dbReference>
<feature type="domain" description="MacB-like periplasmic core" evidence="8">
    <location>
        <begin position="20"/>
        <end position="246"/>
    </location>
</feature>
<dbReference type="InterPro" id="IPR025857">
    <property type="entry name" value="MacB_PCD"/>
</dbReference>
<comment type="subcellular location">
    <subcellularLocation>
        <location evidence="1">Cell membrane</location>
        <topology evidence="1">Multi-pass membrane protein</topology>
    </subcellularLocation>
</comment>
<feature type="transmembrane region" description="Helical" evidence="6">
    <location>
        <begin position="21"/>
        <end position="41"/>
    </location>
</feature>
<keyword evidence="5 6" id="KW-0472">Membrane</keyword>
<dbReference type="GO" id="GO:0005886">
    <property type="term" value="C:plasma membrane"/>
    <property type="evidence" value="ECO:0007669"/>
    <property type="project" value="UniProtKB-SubCell"/>
</dbReference>
<evidence type="ECO:0000259" key="7">
    <source>
        <dbReference type="Pfam" id="PF02687"/>
    </source>
</evidence>
<feature type="transmembrane region" description="Helical" evidence="6">
    <location>
        <begin position="739"/>
        <end position="758"/>
    </location>
</feature>
<dbReference type="InterPro" id="IPR050250">
    <property type="entry name" value="Macrolide_Exporter_MacB"/>
</dbReference>
<evidence type="ECO:0000313" key="9">
    <source>
        <dbReference type="EMBL" id="RCR71422.1"/>
    </source>
</evidence>
<comment type="caution">
    <text evidence="9">The sequence shown here is derived from an EMBL/GenBank/DDBJ whole genome shotgun (WGS) entry which is preliminary data.</text>
</comment>
<accession>A0A368JVC6</accession>
<evidence type="ECO:0000313" key="10">
    <source>
        <dbReference type="Proteomes" id="UP000253383"/>
    </source>
</evidence>
<feature type="transmembrane region" description="Helical" evidence="6">
    <location>
        <begin position="773"/>
        <end position="793"/>
    </location>
</feature>
<feature type="domain" description="ABC3 transporter permease C-terminal" evidence="7">
    <location>
        <begin position="297"/>
        <end position="410"/>
    </location>
</feature>
<feature type="transmembrane region" description="Helical" evidence="6">
    <location>
        <begin position="690"/>
        <end position="712"/>
    </location>
</feature>
<name>A0A368JVC6_9BACT</name>
<keyword evidence="2" id="KW-1003">Cell membrane</keyword>
<dbReference type="PANTHER" id="PTHR30572:SF18">
    <property type="entry name" value="ABC-TYPE MACROLIDE FAMILY EXPORT SYSTEM PERMEASE COMPONENT 2"/>
    <property type="match status" value="1"/>
</dbReference>
<dbReference type="Pfam" id="PF02687">
    <property type="entry name" value="FtsX"/>
    <property type="match status" value="2"/>
</dbReference>
<feature type="domain" description="ABC3 transporter permease C-terminal" evidence="7">
    <location>
        <begin position="690"/>
        <end position="802"/>
    </location>
</feature>
<dbReference type="OrthoDB" id="5933722at2"/>
<evidence type="ECO:0000256" key="4">
    <source>
        <dbReference type="ARBA" id="ARBA00022989"/>
    </source>
</evidence>